<dbReference type="GO" id="GO:0032259">
    <property type="term" value="P:methylation"/>
    <property type="evidence" value="ECO:0007669"/>
    <property type="project" value="UniProtKB-KW"/>
</dbReference>
<dbReference type="PANTHER" id="PTHR44942:SF4">
    <property type="entry name" value="METHYLTRANSFERASE TYPE 11 DOMAIN-CONTAINING PROTEIN"/>
    <property type="match status" value="1"/>
</dbReference>
<keyword evidence="5" id="KW-1185">Reference proteome</keyword>
<proteinExistence type="predicted"/>
<reference evidence="4 5" key="1">
    <citation type="journal article" date="2005" name="Nucleic Acids Res.">
        <title>Genomic blueprint of Hahella chejuensis, a marine microbe producing an algicidal agent.</title>
        <authorList>
            <person name="Jeong H."/>
            <person name="Yim J.H."/>
            <person name="Lee C."/>
            <person name="Choi S.-H."/>
            <person name="Park Y.K."/>
            <person name="Yoon S.H."/>
            <person name="Hur C.-G."/>
            <person name="Kang H.-Y."/>
            <person name="Kim D."/>
            <person name="Lee H.H."/>
            <person name="Park K.H."/>
            <person name="Park S.-H."/>
            <person name="Park H.-S."/>
            <person name="Lee H.K."/>
            <person name="Oh T.K."/>
            <person name="Kim J.F."/>
        </authorList>
    </citation>
    <scope>NUCLEOTIDE SEQUENCE [LARGE SCALE GENOMIC DNA]</scope>
    <source>
        <strain evidence="4 5">KCTC 2396</strain>
    </source>
</reference>
<dbReference type="RefSeq" id="WP_011397668.1">
    <property type="nucleotide sequence ID" value="NC_007645.1"/>
</dbReference>
<dbReference type="STRING" id="349521.HCH_03874"/>
<dbReference type="Gene3D" id="3.40.50.150">
    <property type="entry name" value="Vaccinia Virus protein VP39"/>
    <property type="match status" value="1"/>
</dbReference>
<dbReference type="EMBL" id="CP000155">
    <property type="protein sequence ID" value="ABC30601.1"/>
    <property type="molecule type" value="Genomic_DNA"/>
</dbReference>
<accession>Q2SFH3</accession>
<evidence type="ECO:0000256" key="2">
    <source>
        <dbReference type="ARBA" id="ARBA00022679"/>
    </source>
</evidence>
<dbReference type="InterPro" id="IPR051052">
    <property type="entry name" value="Diverse_substrate_MTase"/>
</dbReference>
<name>Q2SFH3_HAHCH</name>
<evidence type="ECO:0000259" key="3">
    <source>
        <dbReference type="Pfam" id="PF13649"/>
    </source>
</evidence>
<evidence type="ECO:0000313" key="4">
    <source>
        <dbReference type="EMBL" id="ABC30601.1"/>
    </source>
</evidence>
<dbReference type="InterPro" id="IPR041698">
    <property type="entry name" value="Methyltransf_25"/>
</dbReference>
<dbReference type="GO" id="GO:0008168">
    <property type="term" value="F:methyltransferase activity"/>
    <property type="evidence" value="ECO:0007669"/>
    <property type="project" value="UniProtKB-KW"/>
</dbReference>
<gene>
    <name evidence="4" type="ordered locus">HCH_03874</name>
</gene>
<dbReference type="Proteomes" id="UP000000238">
    <property type="component" value="Chromosome"/>
</dbReference>
<dbReference type="SUPFAM" id="SSF53335">
    <property type="entry name" value="S-adenosyl-L-methionine-dependent methyltransferases"/>
    <property type="match status" value="1"/>
</dbReference>
<feature type="domain" description="Methyltransferase" evidence="3">
    <location>
        <begin position="42"/>
        <end position="131"/>
    </location>
</feature>
<dbReference type="InterPro" id="IPR029063">
    <property type="entry name" value="SAM-dependent_MTases_sf"/>
</dbReference>
<sequence>MMTKEKFDGLAEDYDLYRPRYPQALMGIIKDALPERDSLNISDVGAGTGIALEGLMPILGNQHRYYAVDISADMIAQGRRKFPKVDWRMGKAEEVIPTLPKLDLILAAQSFQWMDRPQMLAATRQALSSDGVFAVIQNNRHYQNSPFLDGYESLLETYSPGYSRHYRSFDFQGEVAYAFTCPRDAVAFRLHHWTMSIPASAFVGMSRSSTQAQRALAADETHFLQSLDALLNRFMQDGNIELSYESQLFLVRVG</sequence>
<protein>
    <submittedName>
        <fullName evidence="4">SAM-dependent methyltransferase</fullName>
    </submittedName>
</protein>
<dbReference type="KEGG" id="hch:HCH_03874"/>
<dbReference type="eggNOG" id="COG0500">
    <property type="taxonomic scope" value="Bacteria"/>
</dbReference>
<organism evidence="4 5">
    <name type="scientific">Hahella chejuensis (strain KCTC 2396)</name>
    <dbReference type="NCBI Taxonomy" id="349521"/>
    <lineage>
        <taxon>Bacteria</taxon>
        <taxon>Pseudomonadati</taxon>
        <taxon>Pseudomonadota</taxon>
        <taxon>Gammaproteobacteria</taxon>
        <taxon>Oceanospirillales</taxon>
        <taxon>Hahellaceae</taxon>
        <taxon>Hahella</taxon>
    </lineage>
</organism>
<dbReference type="CDD" id="cd02440">
    <property type="entry name" value="AdoMet_MTases"/>
    <property type="match status" value="1"/>
</dbReference>
<evidence type="ECO:0000256" key="1">
    <source>
        <dbReference type="ARBA" id="ARBA00022603"/>
    </source>
</evidence>
<dbReference type="AlphaFoldDB" id="Q2SFH3"/>
<keyword evidence="2 4" id="KW-0808">Transferase</keyword>
<dbReference type="OrthoDB" id="9797252at2"/>
<dbReference type="HOGENOM" id="CLU_049344_3_4_6"/>
<keyword evidence="1 4" id="KW-0489">Methyltransferase</keyword>
<dbReference type="Pfam" id="PF13649">
    <property type="entry name" value="Methyltransf_25"/>
    <property type="match status" value="1"/>
</dbReference>
<dbReference type="PANTHER" id="PTHR44942">
    <property type="entry name" value="METHYLTRANSF_11 DOMAIN-CONTAINING PROTEIN"/>
    <property type="match status" value="1"/>
</dbReference>
<evidence type="ECO:0000313" key="5">
    <source>
        <dbReference type="Proteomes" id="UP000000238"/>
    </source>
</evidence>